<keyword evidence="2" id="KW-1185">Reference proteome</keyword>
<proteinExistence type="predicted"/>
<dbReference type="STRING" id="755178.Cyan10605_1476"/>
<evidence type="ECO:0000313" key="2">
    <source>
        <dbReference type="Proteomes" id="UP000010480"/>
    </source>
</evidence>
<dbReference type="AlphaFoldDB" id="K9Z4B7"/>
<dbReference type="HOGENOM" id="CLU_3151896_0_0_3"/>
<gene>
    <name evidence="1" type="ordered locus">Cyan10605_1476</name>
</gene>
<reference evidence="2" key="1">
    <citation type="journal article" date="2013" name="Proc. Natl. Acad. Sci. U.S.A.">
        <title>Improving the coverage of the cyanobacterial phylum using diversity-driven genome sequencing.</title>
        <authorList>
            <person name="Shih P.M."/>
            <person name="Wu D."/>
            <person name="Latifi A."/>
            <person name="Axen S.D."/>
            <person name="Fewer D.P."/>
            <person name="Talla E."/>
            <person name="Calteau A."/>
            <person name="Cai F."/>
            <person name="Tandeau de Marsac N."/>
            <person name="Rippka R."/>
            <person name="Herdman M."/>
            <person name="Sivonen K."/>
            <person name="Coursin T."/>
            <person name="Laurent T."/>
            <person name="Goodwin L."/>
            <person name="Nolan M."/>
            <person name="Davenport K.W."/>
            <person name="Han C.S."/>
            <person name="Rubin E.M."/>
            <person name="Eisen J.A."/>
            <person name="Woyke T."/>
            <person name="Gugger M."/>
            <person name="Kerfeld C.A."/>
        </authorList>
    </citation>
    <scope>NUCLEOTIDE SEQUENCE [LARGE SCALE GENOMIC DNA]</scope>
    <source>
        <strain evidence="2">PCC 10605</strain>
    </source>
</reference>
<dbReference type="Proteomes" id="UP000010480">
    <property type="component" value="Chromosome"/>
</dbReference>
<evidence type="ECO:0000313" key="1">
    <source>
        <dbReference type="EMBL" id="AFZ53587.1"/>
    </source>
</evidence>
<sequence length="48" mass="5423">MSGRNRGKWPFAPTGRWQVLGCLGDEVMRVEGDKVSGLRFQVLEESNE</sequence>
<accession>K9Z4B7</accession>
<protein>
    <submittedName>
        <fullName evidence="1">Uncharacterized protein</fullName>
    </submittedName>
</protein>
<organism evidence="1 2">
    <name type="scientific">Cyanobacterium aponinum (strain PCC 10605)</name>
    <dbReference type="NCBI Taxonomy" id="755178"/>
    <lineage>
        <taxon>Bacteria</taxon>
        <taxon>Bacillati</taxon>
        <taxon>Cyanobacteriota</taxon>
        <taxon>Cyanophyceae</taxon>
        <taxon>Oscillatoriophycideae</taxon>
        <taxon>Chroococcales</taxon>
        <taxon>Geminocystaceae</taxon>
        <taxon>Cyanobacterium</taxon>
    </lineage>
</organism>
<name>K9Z4B7_CYAAP</name>
<dbReference type="EMBL" id="CP003947">
    <property type="protein sequence ID" value="AFZ53587.1"/>
    <property type="molecule type" value="Genomic_DNA"/>
</dbReference>
<dbReference type="KEGG" id="can:Cyan10605_1476"/>